<dbReference type="GeneID" id="120262486"/>
<dbReference type="GO" id="GO:0000976">
    <property type="term" value="F:transcription cis-regulatory region binding"/>
    <property type="evidence" value="ECO:0007669"/>
    <property type="project" value="TreeGrafter"/>
</dbReference>
<dbReference type="InterPro" id="IPR034561">
    <property type="entry name" value="SNI1"/>
</dbReference>
<dbReference type="PANTHER" id="PTHR37243:SF2">
    <property type="entry name" value="NEGATIVE REGULATOR OF SYSTEMIC ACQUIRED RESISTANCE SNI1"/>
    <property type="match status" value="1"/>
</dbReference>
<accession>A0AB40BGU5</accession>
<name>A0AB40BGU5_DIOCR</name>
<sequence>MEHPRRCNEGFDENALAMLDSSGVKEACDVDDDRNSFLEAVRSAYLVPDSPPTPSWKIFNATFQILRESKSLELAVASYLLLMELDKRYPRVSTGGVGELVVDKEAWSPFIIGLEVIHDVAEHALANSELLIDSSRFSCLVVDISQALNKSNSVLLVKDVEDMLVFQYLISVIEADFLPRQTLYKETLDWNHPRESIINILLTSRKLNFKNIVKDCMLIADKLSHHQQKHCPDDIKNANNFAKTSSDGDLALVIAADQIGKGTCLSMQKLLTLILELDVMKKEADLQGCTSRVDGRRTPLLEMVLDELTYNKDQISTFLEVFKEPRWKLEIVLQYFSKYCTKSSVRTRRSSESSDDTTFEYLLSSFSATSSAKAIIKKITLEVARLLVAHAFQAYLSLQQQPKHATTFTGRIGASSLSQICNAMIVTFQNFRKIDESMEITSFEKEALFTAAVLSEKEP</sequence>
<reference evidence="2" key="1">
    <citation type="submission" date="2025-08" db="UniProtKB">
        <authorList>
            <consortium name="RefSeq"/>
        </authorList>
    </citation>
    <scope>IDENTIFICATION</scope>
</reference>
<dbReference type="AlphaFoldDB" id="A0AB40BGU5"/>
<organism evidence="1 2">
    <name type="scientific">Dioscorea cayennensis subsp. rotundata</name>
    <name type="common">White Guinea yam</name>
    <name type="synonym">Dioscorea rotundata</name>
    <dbReference type="NCBI Taxonomy" id="55577"/>
    <lineage>
        <taxon>Eukaryota</taxon>
        <taxon>Viridiplantae</taxon>
        <taxon>Streptophyta</taxon>
        <taxon>Embryophyta</taxon>
        <taxon>Tracheophyta</taxon>
        <taxon>Spermatophyta</taxon>
        <taxon>Magnoliopsida</taxon>
        <taxon>Liliopsida</taxon>
        <taxon>Dioscoreales</taxon>
        <taxon>Dioscoreaceae</taxon>
        <taxon>Dioscorea</taxon>
    </lineage>
</organism>
<dbReference type="GO" id="GO:0045892">
    <property type="term" value="P:negative regulation of DNA-templated transcription"/>
    <property type="evidence" value="ECO:0007669"/>
    <property type="project" value="InterPro"/>
</dbReference>
<keyword evidence="1" id="KW-1185">Reference proteome</keyword>
<dbReference type="GO" id="GO:0010113">
    <property type="term" value="P:negative regulation of systemic acquired resistance"/>
    <property type="evidence" value="ECO:0007669"/>
    <property type="project" value="TreeGrafter"/>
</dbReference>
<dbReference type="GO" id="GO:0005634">
    <property type="term" value="C:nucleus"/>
    <property type="evidence" value="ECO:0007669"/>
    <property type="project" value="InterPro"/>
</dbReference>
<protein>
    <submittedName>
        <fullName evidence="2">Negative regulator of systemic acquired resistance SNI1 isoform X1</fullName>
    </submittedName>
</protein>
<gene>
    <name evidence="2" type="primary">LOC120262486</name>
</gene>
<dbReference type="RefSeq" id="XP_039126547.1">
    <property type="nucleotide sequence ID" value="XM_039270613.1"/>
</dbReference>
<dbReference type="GO" id="GO:0030915">
    <property type="term" value="C:Smc5-Smc6 complex"/>
    <property type="evidence" value="ECO:0007669"/>
    <property type="project" value="InterPro"/>
</dbReference>
<dbReference type="GO" id="GO:0006974">
    <property type="term" value="P:DNA damage response"/>
    <property type="evidence" value="ECO:0007669"/>
    <property type="project" value="InterPro"/>
</dbReference>
<evidence type="ECO:0000313" key="2">
    <source>
        <dbReference type="RefSeq" id="XP_039126547.1"/>
    </source>
</evidence>
<evidence type="ECO:0000313" key="1">
    <source>
        <dbReference type="Proteomes" id="UP001515500"/>
    </source>
</evidence>
<dbReference type="Proteomes" id="UP001515500">
    <property type="component" value="Chromosome 5"/>
</dbReference>
<dbReference type="PANTHER" id="PTHR37243">
    <property type="entry name" value="NEGATIVE REGULATOR OF SYSTEMIC ACQUIRED RESISTANCE SNI1"/>
    <property type="match status" value="1"/>
</dbReference>
<proteinExistence type="predicted"/>